<evidence type="ECO:0000313" key="3">
    <source>
        <dbReference type="Proteomes" id="UP001612915"/>
    </source>
</evidence>
<dbReference type="NCBIfam" id="NF045632">
    <property type="entry name" value="hydroxlase_HsaD"/>
    <property type="match status" value="1"/>
</dbReference>
<dbReference type="Pfam" id="PF00561">
    <property type="entry name" value="Abhydrolase_1"/>
    <property type="match status" value="1"/>
</dbReference>
<dbReference type="Gene3D" id="3.40.50.1820">
    <property type="entry name" value="alpha/beta hydrolase"/>
    <property type="match status" value="1"/>
</dbReference>
<protein>
    <submittedName>
        <fullName evidence="2">4,5:9,10-diseco-3-hydroxy-5,9, 17-trioxoandrosta-1(10),2-diene-4-oate hydrolase</fullName>
        <ecNumber evidence="2">3.7.1.17</ecNumber>
        <ecNumber evidence="2">3.7.1.8</ecNumber>
    </submittedName>
</protein>
<evidence type="ECO:0000259" key="1">
    <source>
        <dbReference type="Pfam" id="PF00561"/>
    </source>
</evidence>
<feature type="domain" description="AB hydrolase-1" evidence="1">
    <location>
        <begin position="41"/>
        <end position="281"/>
    </location>
</feature>
<comment type="caution">
    <text evidence="2">The sequence shown here is derived from an EMBL/GenBank/DDBJ whole genome shotgun (WGS) entry which is preliminary data.</text>
</comment>
<dbReference type="Proteomes" id="UP001612915">
    <property type="component" value="Unassembled WGS sequence"/>
</dbReference>
<organism evidence="2 3">
    <name type="scientific">Spongisporangium articulatum</name>
    <dbReference type="NCBI Taxonomy" id="3362603"/>
    <lineage>
        <taxon>Bacteria</taxon>
        <taxon>Bacillati</taxon>
        <taxon>Actinomycetota</taxon>
        <taxon>Actinomycetes</taxon>
        <taxon>Kineosporiales</taxon>
        <taxon>Kineosporiaceae</taxon>
        <taxon>Spongisporangium</taxon>
    </lineage>
</organism>
<dbReference type="SUPFAM" id="SSF53474">
    <property type="entry name" value="alpha/beta-Hydrolases"/>
    <property type="match status" value="1"/>
</dbReference>
<dbReference type="GO" id="GO:0102296">
    <property type="term" value="F:4,5-9,10-diseco-3-hydroxy-5,9,17-trioxoandrosta-1(10),2-diene-4-oate hydrolase activity"/>
    <property type="evidence" value="ECO:0007669"/>
    <property type="project" value="UniProtKB-EC"/>
</dbReference>
<dbReference type="EMBL" id="JBITLV010000009">
    <property type="protein sequence ID" value="MFI7589755.1"/>
    <property type="molecule type" value="Genomic_DNA"/>
</dbReference>
<dbReference type="EC" id="3.7.1.8" evidence="2"/>
<dbReference type="PANTHER" id="PTHR46438">
    <property type="entry name" value="ALPHA/BETA-HYDROLASES SUPERFAMILY PROTEIN"/>
    <property type="match status" value="1"/>
</dbReference>
<dbReference type="InterPro" id="IPR029058">
    <property type="entry name" value="AB_hydrolase_fold"/>
</dbReference>
<accession>A0ABW8ATM6</accession>
<sequence length="299" mass="32569">MSAPTTDTRAGRLVTTAAEGPGRGLTLNVHEAGPEQTDHLPVVLLHGGGPGASAWSNFGRNIVELGRTFRTLAVDQPGFGASDKPTEHGQYFRFSADALAGLLDALGLEKVHLVGNSLGGGTAVRFALEYPKRVGRLVLMAPGGLGLNVFSADPTEGVRRLSRFAAPPGPSPERLRDFLRALVYDQSMITDELVAERFAVASTSESLAAMAAMGESFFRPDDFVDGMLWRDAFRLRHHTLLLWGREDRVNPLDGALVALKLLQNAQLHVFPRCGHWVQVERFEEFNRLTRDFLAEGGTR</sequence>
<name>A0ABW8ATM6_9ACTN</name>
<keyword evidence="3" id="KW-1185">Reference proteome</keyword>
<dbReference type="PANTHER" id="PTHR46438:SF11">
    <property type="entry name" value="LIPASE-RELATED"/>
    <property type="match status" value="1"/>
</dbReference>
<evidence type="ECO:0000313" key="2">
    <source>
        <dbReference type="EMBL" id="MFI7589755.1"/>
    </source>
</evidence>
<dbReference type="InterPro" id="IPR054676">
    <property type="entry name" value="HsaD"/>
</dbReference>
<dbReference type="PRINTS" id="PR00111">
    <property type="entry name" value="ABHYDROLASE"/>
</dbReference>
<keyword evidence="2" id="KW-0378">Hydrolase</keyword>
<proteinExistence type="predicted"/>
<reference evidence="2 3" key="1">
    <citation type="submission" date="2024-10" db="EMBL/GenBank/DDBJ databases">
        <title>The Natural Products Discovery Center: Release of the First 8490 Sequenced Strains for Exploring Actinobacteria Biosynthetic Diversity.</title>
        <authorList>
            <person name="Kalkreuter E."/>
            <person name="Kautsar S.A."/>
            <person name="Yang D."/>
            <person name="Bader C.D."/>
            <person name="Teijaro C.N."/>
            <person name="Fluegel L."/>
            <person name="Davis C.M."/>
            <person name="Simpson J.R."/>
            <person name="Lauterbach L."/>
            <person name="Steele A.D."/>
            <person name="Gui C."/>
            <person name="Meng S."/>
            <person name="Li G."/>
            <person name="Viehrig K."/>
            <person name="Ye F."/>
            <person name="Su P."/>
            <person name="Kiefer A.F."/>
            <person name="Nichols A."/>
            <person name="Cepeda A.J."/>
            <person name="Yan W."/>
            <person name="Fan B."/>
            <person name="Jiang Y."/>
            <person name="Adhikari A."/>
            <person name="Zheng C.-J."/>
            <person name="Schuster L."/>
            <person name="Cowan T.M."/>
            <person name="Smanski M.J."/>
            <person name="Chevrette M.G."/>
            <person name="De Carvalho L.P.S."/>
            <person name="Shen B."/>
        </authorList>
    </citation>
    <scope>NUCLEOTIDE SEQUENCE [LARGE SCALE GENOMIC DNA]</scope>
    <source>
        <strain evidence="2 3">NPDC049639</strain>
    </source>
</reference>
<dbReference type="RefSeq" id="WP_398284357.1">
    <property type="nucleotide sequence ID" value="NZ_JBITLV010000009.1"/>
</dbReference>
<gene>
    <name evidence="2" type="primary">hsaD</name>
    <name evidence="2" type="synonym">bphD</name>
    <name evidence="2" type="ORF">ACIB24_22020</name>
</gene>
<dbReference type="InterPro" id="IPR000073">
    <property type="entry name" value="AB_hydrolase_1"/>
</dbReference>
<dbReference type="EC" id="3.7.1.17" evidence="2"/>